<dbReference type="AlphaFoldDB" id="A0A199VW58"/>
<dbReference type="GO" id="GO:0019784">
    <property type="term" value="F:deNEDDylase activity"/>
    <property type="evidence" value="ECO:0007669"/>
    <property type="project" value="InterPro"/>
</dbReference>
<keyword evidence="4" id="KW-0788">Thiol protease</keyword>
<proteinExistence type="inferred from homology"/>
<dbReference type="PANTHER" id="PTHR46468">
    <property type="entry name" value="SENTRIN-SPECIFIC PROTEASE 8"/>
    <property type="match status" value="1"/>
</dbReference>
<dbReference type="GO" id="GO:0008234">
    <property type="term" value="F:cysteine-type peptidase activity"/>
    <property type="evidence" value="ECO:0007669"/>
    <property type="project" value="UniProtKB-KW"/>
</dbReference>
<protein>
    <submittedName>
        <fullName evidence="6">NEDD8-specific protease 1</fullName>
    </submittedName>
</protein>
<evidence type="ECO:0000256" key="3">
    <source>
        <dbReference type="ARBA" id="ARBA00022801"/>
    </source>
</evidence>
<dbReference type="InterPro" id="IPR003653">
    <property type="entry name" value="Peptidase_C48_C"/>
</dbReference>
<dbReference type="STRING" id="4615.A0A199VW58"/>
<dbReference type="InterPro" id="IPR038765">
    <property type="entry name" value="Papain-like_cys_pep_sf"/>
</dbReference>
<evidence type="ECO:0000259" key="5">
    <source>
        <dbReference type="PROSITE" id="PS50600"/>
    </source>
</evidence>
<dbReference type="InterPro" id="IPR044613">
    <property type="entry name" value="Nep1/2-like"/>
</dbReference>
<evidence type="ECO:0000256" key="4">
    <source>
        <dbReference type="ARBA" id="ARBA00022807"/>
    </source>
</evidence>
<dbReference type="PROSITE" id="PS50600">
    <property type="entry name" value="ULP_PROTEASE"/>
    <property type="match status" value="1"/>
</dbReference>
<organism evidence="6 7">
    <name type="scientific">Ananas comosus</name>
    <name type="common">Pineapple</name>
    <name type="synonym">Ananas ananas</name>
    <dbReference type="NCBI Taxonomy" id="4615"/>
    <lineage>
        <taxon>Eukaryota</taxon>
        <taxon>Viridiplantae</taxon>
        <taxon>Streptophyta</taxon>
        <taxon>Embryophyta</taxon>
        <taxon>Tracheophyta</taxon>
        <taxon>Spermatophyta</taxon>
        <taxon>Magnoliopsida</taxon>
        <taxon>Liliopsida</taxon>
        <taxon>Poales</taxon>
        <taxon>Bromeliaceae</taxon>
        <taxon>Bromelioideae</taxon>
        <taxon>Ananas</taxon>
    </lineage>
</organism>
<keyword evidence="3" id="KW-0378">Hydrolase</keyword>
<evidence type="ECO:0000313" key="6">
    <source>
        <dbReference type="EMBL" id="OAY81254.1"/>
    </source>
</evidence>
<evidence type="ECO:0000256" key="1">
    <source>
        <dbReference type="ARBA" id="ARBA00005234"/>
    </source>
</evidence>
<name>A0A199VW58_ANACO</name>
<dbReference type="SUPFAM" id="SSF54001">
    <property type="entry name" value="Cysteine proteinases"/>
    <property type="match status" value="1"/>
</dbReference>
<gene>
    <name evidence="6" type="ORF">ACMD2_09410</name>
</gene>
<reference evidence="6 7" key="1">
    <citation type="journal article" date="2016" name="DNA Res.">
        <title>The draft genome of MD-2 pineapple using hybrid error correction of long reads.</title>
        <authorList>
            <person name="Redwan R.M."/>
            <person name="Saidin A."/>
            <person name="Kumar S.V."/>
        </authorList>
    </citation>
    <scope>NUCLEOTIDE SEQUENCE [LARGE SCALE GENOMIC DNA]</scope>
    <source>
        <strain evidence="7">cv. MD2</strain>
        <tissue evidence="6">Leaf</tissue>
    </source>
</reference>
<evidence type="ECO:0000256" key="2">
    <source>
        <dbReference type="ARBA" id="ARBA00022670"/>
    </source>
</evidence>
<dbReference type="Gene3D" id="3.40.395.10">
    <property type="entry name" value="Adenoviral Proteinase, Chain A"/>
    <property type="match status" value="1"/>
</dbReference>
<keyword evidence="2 6" id="KW-0645">Protease</keyword>
<feature type="domain" description="Ubiquitin-like protease family profile" evidence="5">
    <location>
        <begin position="28"/>
        <end position="199"/>
    </location>
</feature>
<dbReference type="EMBL" id="LSRQ01000699">
    <property type="protein sequence ID" value="OAY81254.1"/>
    <property type="molecule type" value="Genomic_DNA"/>
</dbReference>
<dbReference type="Proteomes" id="UP000092600">
    <property type="component" value="Unassembled WGS sequence"/>
</dbReference>
<accession>A0A199VW58</accession>
<dbReference type="GO" id="GO:0000338">
    <property type="term" value="P:protein deneddylation"/>
    <property type="evidence" value="ECO:0007669"/>
    <property type="project" value="TreeGrafter"/>
</dbReference>
<dbReference type="GO" id="GO:0006508">
    <property type="term" value="P:proteolysis"/>
    <property type="evidence" value="ECO:0007669"/>
    <property type="project" value="UniProtKB-KW"/>
</dbReference>
<dbReference type="Pfam" id="PF02902">
    <property type="entry name" value="Peptidase_C48"/>
    <property type="match status" value="1"/>
</dbReference>
<dbReference type="PANTHER" id="PTHR46468:SF1">
    <property type="entry name" value="SENTRIN-SPECIFIC PROTEASE 8"/>
    <property type="match status" value="1"/>
</dbReference>
<comment type="similarity">
    <text evidence="1">Belongs to the peptidase C48 family.</text>
</comment>
<sequence length="331" mass="36495">MPPTISKPTTSTSAASSADDKILSYGDVVLRRSDLSILRGPHYLNDRLIDFFFAHLSSSFSGAGDILSGGGRGGDRLLLVSPSVAFWIANAPDAADAVEPLRLRDRDLALFAVNDNPDVALAEGGSHWSLLVYHAAAREFVHHDSGRGLNRGPAARLYGALKGFVGEGDDEARLVEGPTPQQGNGYDCGFFVLAIAMAVCDWYRKGRRDEEGERWFSDLRKDVDGNAARELRGTVSSKRAEGVVVFHRISRSLSPCRTAILDFWRRSMKSERLRTPILDFWRRSMNSEVGRSVYEHRLRSATLSPTAVKVEIKRTSVAEQAHPELVSFAYS</sequence>
<comment type="caution">
    <text evidence="6">The sequence shown here is derived from an EMBL/GenBank/DDBJ whole genome shotgun (WGS) entry which is preliminary data.</text>
</comment>
<evidence type="ECO:0000313" key="7">
    <source>
        <dbReference type="Proteomes" id="UP000092600"/>
    </source>
</evidence>